<comment type="caution">
    <text evidence="1">The sequence shown here is derived from an EMBL/GenBank/DDBJ whole genome shotgun (WGS) entry which is preliminary data.</text>
</comment>
<dbReference type="Proteomes" id="UP001153069">
    <property type="component" value="Unassembled WGS sequence"/>
</dbReference>
<evidence type="ECO:0000313" key="2">
    <source>
        <dbReference type="Proteomes" id="UP001153069"/>
    </source>
</evidence>
<dbReference type="EMBL" id="CAICTM010000098">
    <property type="protein sequence ID" value="CAB9501086.1"/>
    <property type="molecule type" value="Genomic_DNA"/>
</dbReference>
<proteinExistence type="predicted"/>
<organism evidence="1 2">
    <name type="scientific">Seminavis robusta</name>
    <dbReference type="NCBI Taxonomy" id="568900"/>
    <lineage>
        <taxon>Eukaryota</taxon>
        <taxon>Sar</taxon>
        <taxon>Stramenopiles</taxon>
        <taxon>Ochrophyta</taxon>
        <taxon>Bacillariophyta</taxon>
        <taxon>Bacillariophyceae</taxon>
        <taxon>Bacillariophycidae</taxon>
        <taxon>Naviculales</taxon>
        <taxon>Naviculaceae</taxon>
        <taxon>Seminavis</taxon>
    </lineage>
</organism>
<sequence length="177" mass="19762">MPSKTAMPPKTAMALLNCCAALKANYDQDEAEKNEVAAMAQVKGDSTKRNGFAALKKLGWVTYEGKTKVIITDKGMLNADRAVMDQFKKPTSNDEHHDKIRSGLKGTEVKLFNALIDGLTHKKDDVAKELKIDPKKSTWRNVMASLVKKNIAEYPSRQEIRLTKKMFPVVKRPGDDN</sequence>
<keyword evidence="2" id="KW-1185">Reference proteome</keyword>
<evidence type="ECO:0000313" key="1">
    <source>
        <dbReference type="EMBL" id="CAB9501086.1"/>
    </source>
</evidence>
<name>A0A9N8H501_9STRA</name>
<dbReference type="AlphaFoldDB" id="A0A9N8H501"/>
<gene>
    <name evidence="1" type="ORF">SEMRO_99_G050930.1</name>
</gene>
<accession>A0A9N8H501</accession>
<protein>
    <submittedName>
        <fullName evidence="1">Uncharacterized protein</fullName>
    </submittedName>
</protein>
<reference evidence="1" key="1">
    <citation type="submission" date="2020-06" db="EMBL/GenBank/DDBJ databases">
        <authorList>
            <consortium name="Plant Systems Biology data submission"/>
        </authorList>
    </citation>
    <scope>NUCLEOTIDE SEQUENCE</scope>
    <source>
        <strain evidence="1">D6</strain>
    </source>
</reference>